<evidence type="ECO:0000313" key="2">
    <source>
        <dbReference type="Proteomes" id="UP001244640"/>
    </source>
</evidence>
<dbReference type="RefSeq" id="WP_307187825.1">
    <property type="nucleotide sequence ID" value="NZ_JAUTBA010000001.1"/>
</dbReference>
<sequence length="46" mass="5224">MKLFNDNTYASHAGLVFDFFDQPVVAPIAQQELIPFSNFFFIGLVN</sequence>
<protein>
    <submittedName>
        <fullName evidence="1">Uncharacterized protein</fullName>
    </submittedName>
</protein>
<dbReference type="EMBL" id="JAUTBA010000001">
    <property type="protein sequence ID" value="MDQ1152581.1"/>
    <property type="molecule type" value="Genomic_DNA"/>
</dbReference>
<reference evidence="1 2" key="1">
    <citation type="submission" date="2023-07" db="EMBL/GenBank/DDBJ databases">
        <title>Functional and genomic diversity of the sorghum phyllosphere microbiome.</title>
        <authorList>
            <person name="Shade A."/>
        </authorList>
    </citation>
    <scope>NUCLEOTIDE SEQUENCE [LARGE SCALE GENOMIC DNA]</scope>
    <source>
        <strain evidence="1 2">SORGH_AS_0892</strain>
    </source>
</reference>
<evidence type="ECO:0000313" key="1">
    <source>
        <dbReference type="EMBL" id="MDQ1152581.1"/>
    </source>
</evidence>
<dbReference type="Proteomes" id="UP001244640">
    <property type="component" value="Unassembled WGS sequence"/>
</dbReference>
<keyword evidence="2" id="KW-1185">Reference proteome</keyword>
<accession>A0ABU0UCL3</accession>
<proteinExistence type="predicted"/>
<gene>
    <name evidence="1" type="ORF">QE382_004565</name>
</gene>
<organism evidence="1 2">
    <name type="scientific">Sphingobacterium zeae</name>
    <dbReference type="NCBI Taxonomy" id="1776859"/>
    <lineage>
        <taxon>Bacteria</taxon>
        <taxon>Pseudomonadati</taxon>
        <taxon>Bacteroidota</taxon>
        <taxon>Sphingobacteriia</taxon>
        <taxon>Sphingobacteriales</taxon>
        <taxon>Sphingobacteriaceae</taxon>
        <taxon>Sphingobacterium</taxon>
    </lineage>
</organism>
<name>A0ABU0UCL3_9SPHI</name>
<comment type="caution">
    <text evidence="1">The sequence shown here is derived from an EMBL/GenBank/DDBJ whole genome shotgun (WGS) entry which is preliminary data.</text>
</comment>